<evidence type="ECO:0000259" key="2">
    <source>
        <dbReference type="PROSITE" id="PS50943"/>
    </source>
</evidence>
<keyword evidence="4" id="KW-1185">Reference proteome</keyword>
<organism evidence="3 4">
    <name type="scientific">Saccharopolyspora erythraea</name>
    <name type="common">Streptomyces erythraeus</name>
    <dbReference type="NCBI Taxonomy" id="1836"/>
    <lineage>
        <taxon>Bacteria</taxon>
        <taxon>Bacillati</taxon>
        <taxon>Actinomycetota</taxon>
        <taxon>Actinomycetes</taxon>
        <taxon>Pseudonocardiales</taxon>
        <taxon>Pseudonocardiaceae</taxon>
        <taxon>Saccharopolyspora</taxon>
    </lineage>
</organism>
<gene>
    <name evidence="3" type="ORF">GCM10009533_68430</name>
</gene>
<proteinExistence type="predicted"/>
<sequence length="319" mass="34590">MTSTSASAPLSVTASASTAAAVHDPGEVATSPREVAPSPGAKMVSPTLRRRVLASELKRLRLSAGLTHVDVAHRLGWQQGKVSKIESAKQGVGIDAVIALAEVCGATPQQRERLVELAREARARGWWEGFADVLPTERKVYVGLEAEANVIRGFAAELIPDLFQTRDYAASAMGRGASAQGSILERRLELLLQRQQHVLEDRETEFDFVLSESALHRASGAEQQLSRLLELVARPEVRLRVLPFSAGAVPVEAPFSILEFRQNAHPDIVFVTGRVDCVYFEEAPEVAAYREALAELEALSMTREDSAAFVEEVVGRGAS</sequence>
<dbReference type="InterPro" id="IPR010982">
    <property type="entry name" value="Lambda_DNA-bd_dom_sf"/>
</dbReference>
<dbReference type="InterPro" id="IPR043917">
    <property type="entry name" value="DUF5753"/>
</dbReference>
<dbReference type="SMART" id="SM00530">
    <property type="entry name" value="HTH_XRE"/>
    <property type="match status" value="1"/>
</dbReference>
<feature type="compositionally biased region" description="Low complexity" evidence="1">
    <location>
        <begin position="1"/>
        <end position="21"/>
    </location>
</feature>
<dbReference type="PROSITE" id="PS50943">
    <property type="entry name" value="HTH_CROC1"/>
    <property type="match status" value="1"/>
</dbReference>
<accession>A0ABN1E9N0</accession>
<protein>
    <submittedName>
        <fullName evidence="3">Helix-turn-helix transcriptional regulator</fullName>
    </submittedName>
</protein>
<dbReference type="Pfam" id="PF19054">
    <property type="entry name" value="DUF5753"/>
    <property type="match status" value="1"/>
</dbReference>
<feature type="region of interest" description="Disordered" evidence="1">
    <location>
        <begin position="1"/>
        <end position="43"/>
    </location>
</feature>
<dbReference type="EMBL" id="BAAAGS010000095">
    <property type="protein sequence ID" value="GAA0562048.1"/>
    <property type="molecule type" value="Genomic_DNA"/>
</dbReference>
<reference evidence="3 4" key="1">
    <citation type="journal article" date="2019" name="Int. J. Syst. Evol. Microbiol.">
        <title>The Global Catalogue of Microorganisms (GCM) 10K type strain sequencing project: providing services to taxonomists for standard genome sequencing and annotation.</title>
        <authorList>
            <consortium name="The Broad Institute Genomics Platform"/>
            <consortium name="The Broad Institute Genome Sequencing Center for Infectious Disease"/>
            <person name="Wu L."/>
            <person name="Ma J."/>
        </authorList>
    </citation>
    <scope>NUCLEOTIDE SEQUENCE [LARGE SCALE GENOMIC DNA]</scope>
    <source>
        <strain evidence="3 4">JCM 10303</strain>
    </source>
</reference>
<dbReference type="InterPro" id="IPR001387">
    <property type="entry name" value="Cro/C1-type_HTH"/>
</dbReference>
<feature type="domain" description="HTH cro/C1-type" evidence="2">
    <location>
        <begin position="57"/>
        <end position="111"/>
    </location>
</feature>
<dbReference type="SUPFAM" id="SSF47413">
    <property type="entry name" value="lambda repressor-like DNA-binding domains"/>
    <property type="match status" value="1"/>
</dbReference>
<evidence type="ECO:0000256" key="1">
    <source>
        <dbReference type="SAM" id="MobiDB-lite"/>
    </source>
</evidence>
<evidence type="ECO:0000313" key="4">
    <source>
        <dbReference type="Proteomes" id="UP001500729"/>
    </source>
</evidence>
<dbReference type="CDD" id="cd00093">
    <property type="entry name" value="HTH_XRE"/>
    <property type="match status" value="1"/>
</dbReference>
<dbReference type="Proteomes" id="UP001500729">
    <property type="component" value="Unassembled WGS sequence"/>
</dbReference>
<evidence type="ECO:0000313" key="3">
    <source>
        <dbReference type="EMBL" id="GAA0562048.1"/>
    </source>
</evidence>
<comment type="caution">
    <text evidence="3">The sequence shown here is derived from an EMBL/GenBank/DDBJ whole genome shotgun (WGS) entry which is preliminary data.</text>
</comment>
<name>A0ABN1E9N0_SACER</name>
<dbReference type="Gene3D" id="1.10.260.40">
    <property type="entry name" value="lambda repressor-like DNA-binding domains"/>
    <property type="match status" value="1"/>
</dbReference>
<dbReference type="Pfam" id="PF13560">
    <property type="entry name" value="HTH_31"/>
    <property type="match status" value="1"/>
</dbReference>